<reference evidence="2 3" key="1">
    <citation type="submission" date="2020-03" db="EMBL/GenBank/DDBJ databases">
        <title>Two novel Motilibacter sp.</title>
        <authorList>
            <person name="Liu S."/>
        </authorList>
    </citation>
    <scope>NUCLEOTIDE SEQUENCE [LARGE SCALE GENOMIC DNA]</scope>
    <source>
        <strain evidence="2 3">E257</strain>
    </source>
</reference>
<feature type="region of interest" description="Disordered" evidence="1">
    <location>
        <begin position="41"/>
        <end position="66"/>
    </location>
</feature>
<accession>A0ABX0GZI8</accession>
<gene>
    <name evidence="2" type="ORF">G9H71_21870</name>
</gene>
<keyword evidence="3" id="KW-1185">Reference proteome</keyword>
<dbReference type="Proteomes" id="UP000800981">
    <property type="component" value="Unassembled WGS sequence"/>
</dbReference>
<dbReference type="RefSeq" id="WP_166284876.1">
    <property type="nucleotide sequence ID" value="NZ_JAANNP010000166.1"/>
</dbReference>
<protein>
    <submittedName>
        <fullName evidence="2">Uncharacterized protein</fullName>
    </submittedName>
</protein>
<evidence type="ECO:0000313" key="3">
    <source>
        <dbReference type="Proteomes" id="UP000800981"/>
    </source>
</evidence>
<sequence>MDERLAAINEQVAAAVDAWMADPRDVGVYQRMVAAVEARRAHLHPPPRLRPLEPDAQASLAPAEEPAEEIVGTADIGSVQRVGSLLAGGDPRAAIERLRRGR</sequence>
<evidence type="ECO:0000313" key="2">
    <source>
        <dbReference type="EMBL" id="NHC16437.1"/>
    </source>
</evidence>
<name>A0ABX0GZI8_9ACTN</name>
<organism evidence="2 3">
    <name type="scientific">Motilibacter deserti</name>
    <dbReference type="NCBI Taxonomy" id="2714956"/>
    <lineage>
        <taxon>Bacteria</taxon>
        <taxon>Bacillati</taxon>
        <taxon>Actinomycetota</taxon>
        <taxon>Actinomycetes</taxon>
        <taxon>Motilibacterales</taxon>
        <taxon>Motilibacteraceae</taxon>
        <taxon>Motilibacter</taxon>
    </lineage>
</organism>
<comment type="caution">
    <text evidence="2">The sequence shown here is derived from an EMBL/GenBank/DDBJ whole genome shotgun (WGS) entry which is preliminary data.</text>
</comment>
<proteinExistence type="predicted"/>
<dbReference type="EMBL" id="JAANNP010000166">
    <property type="protein sequence ID" value="NHC16437.1"/>
    <property type="molecule type" value="Genomic_DNA"/>
</dbReference>
<evidence type="ECO:0000256" key="1">
    <source>
        <dbReference type="SAM" id="MobiDB-lite"/>
    </source>
</evidence>